<evidence type="ECO:0000256" key="1">
    <source>
        <dbReference type="SAM" id="MobiDB-lite"/>
    </source>
</evidence>
<gene>
    <name evidence="2" type="ORF">GCM10009430_16300</name>
</gene>
<dbReference type="EMBL" id="BAAAGE010000001">
    <property type="protein sequence ID" value="GAA0718334.1"/>
    <property type="molecule type" value="Genomic_DNA"/>
</dbReference>
<evidence type="ECO:0000313" key="2">
    <source>
        <dbReference type="EMBL" id="GAA0718334.1"/>
    </source>
</evidence>
<proteinExistence type="predicted"/>
<dbReference type="RefSeq" id="WP_343911834.1">
    <property type="nucleotide sequence ID" value="NZ_BAAAGE010000001.1"/>
</dbReference>
<protein>
    <submittedName>
        <fullName evidence="2">Uncharacterized protein</fullName>
    </submittedName>
</protein>
<dbReference type="Proteomes" id="UP001501758">
    <property type="component" value="Unassembled WGS sequence"/>
</dbReference>
<sequence>MNIKLQILFPIIVALSICLNACKDNSETSEKNITNPELTKEQTKSDSLTNDQPEKKEDKLTLLSNKLRPKEHLELGKTYTDTIRFISFDDNYDYWYFLAEKNKDTIDISYTIDGISQLAKGDTLEIQWELKILEEAGDPEITYTKPFLISFKKINSEQFTNQKIKVLWRETLYDEALGTDINTIVLNDEYLGRITEPERAALGYITTFIGNECEWDGKANEDRSNLNCKLLTQLKLGYQCSKKHLGFLRTWFSTDTLALKKLQSCPTIPNTATIQTTFDEIYITTDRTEQIIKIAYQFTGINTRRESVKENMYTDMFSYNDQNITLISSKKTNNSFVISCGSGCAMTYSEHQIVSNPDSGKVTFKVEMFVNEQLSDEYYETYIYTCDESIDKTMIKLEGTKNFSIEILHEDMQEKLKSYASTFCKK</sequence>
<keyword evidence="3" id="KW-1185">Reference proteome</keyword>
<accession>A0ABP3TV67</accession>
<organism evidence="2 3">
    <name type="scientific">Aquimarina litoralis</name>
    <dbReference type="NCBI Taxonomy" id="584605"/>
    <lineage>
        <taxon>Bacteria</taxon>
        <taxon>Pseudomonadati</taxon>
        <taxon>Bacteroidota</taxon>
        <taxon>Flavobacteriia</taxon>
        <taxon>Flavobacteriales</taxon>
        <taxon>Flavobacteriaceae</taxon>
        <taxon>Aquimarina</taxon>
    </lineage>
</organism>
<comment type="caution">
    <text evidence="2">The sequence shown here is derived from an EMBL/GenBank/DDBJ whole genome shotgun (WGS) entry which is preliminary data.</text>
</comment>
<evidence type="ECO:0000313" key="3">
    <source>
        <dbReference type="Proteomes" id="UP001501758"/>
    </source>
</evidence>
<feature type="region of interest" description="Disordered" evidence="1">
    <location>
        <begin position="27"/>
        <end position="55"/>
    </location>
</feature>
<name>A0ABP3TV67_9FLAO</name>
<reference evidence="3" key="1">
    <citation type="journal article" date="2019" name="Int. J. Syst. Evol. Microbiol.">
        <title>The Global Catalogue of Microorganisms (GCM) 10K type strain sequencing project: providing services to taxonomists for standard genome sequencing and annotation.</title>
        <authorList>
            <consortium name="The Broad Institute Genomics Platform"/>
            <consortium name="The Broad Institute Genome Sequencing Center for Infectious Disease"/>
            <person name="Wu L."/>
            <person name="Ma J."/>
        </authorList>
    </citation>
    <scope>NUCLEOTIDE SEQUENCE [LARGE SCALE GENOMIC DNA]</scope>
    <source>
        <strain evidence="3">JCM 15974</strain>
    </source>
</reference>